<organism evidence="1 2">
    <name type="scientific">Nonomuraea fuscirosea</name>
    <dbReference type="NCBI Taxonomy" id="1291556"/>
    <lineage>
        <taxon>Bacteria</taxon>
        <taxon>Bacillati</taxon>
        <taxon>Actinomycetota</taxon>
        <taxon>Actinomycetes</taxon>
        <taxon>Streptosporangiales</taxon>
        <taxon>Streptosporangiaceae</taxon>
        <taxon>Nonomuraea</taxon>
    </lineage>
</organism>
<sequence>MTVNASTLASDKEQAPDLPFRRGYALIALHAAEHITCPAYGALRRMLIDFLLDDGHSHEDASRHADTLIEIAAGVRVSIEAGEPRKTPWPGGQHAAEYAEAMFKLQEGRK</sequence>
<accession>A0A2T0N2K0</accession>
<dbReference type="EMBL" id="PVNG01000006">
    <property type="protein sequence ID" value="PRX66159.1"/>
    <property type="molecule type" value="Genomic_DNA"/>
</dbReference>
<evidence type="ECO:0000313" key="1">
    <source>
        <dbReference type="EMBL" id="PRX66159.1"/>
    </source>
</evidence>
<dbReference type="AlphaFoldDB" id="A0A2T0N2K0"/>
<gene>
    <name evidence="1" type="ORF">B0I32_106295</name>
</gene>
<comment type="caution">
    <text evidence="1">The sequence shown here is derived from an EMBL/GenBank/DDBJ whole genome shotgun (WGS) entry which is preliminary data.</text>
</comment>
<dbReference type="Proteomes" id="UP000238312">
    <property type="component" value="Unassembled WGS sequence"/>
</dbReference>
<keyword evidence="2" id="KW-1185">Reference proteome</keyword>
<evidence type="ECO:0000313" key="2">
    <source>
        <dbReference type="Proteomes" id="UP000238312"/>
    </source>
</evidence>
<protein>
    <submittedName>
        <fullName evidence="1">Uncharacterized protein</fullName>
    </submittedName>
</protein>
<proteinExistence type="predicted"/>
<dbReference type="RefSeq" id="WP_106239781.1">
    <property type="nucleotide sequence ID" value="NZ_PVNG01000006.1"/>
</dbReference>
<name>A0A2T0N2K0_9ACTN</name>
<reference evidence="1 2" key="1">
    <citation type="submission" date="2018-03" db="EMBL/GenBank/DDBJ databases">
        <title>Genomic Encyclopedia of Type Strains, Phase III (KMG-III): the genomes of soil and plant-associated and newly described type strains.</title>
        <authorList>
            <person name="Whitman W."/>
        </authorList>
    </citation>
    <scope>NUCLEOTIDE SEQUENCE [LARGE SCALE GENOMIC DNA]</scope>
    <source>
        <strain evidence="1 2">CGMCC 4.7104</strain>
    </source>
</reference>